<feature type="domain" description="Solute-binding protein family 5" evidence="1">
    <location>
        <begin position="84"/>
        <end position="416"/>
    </location>
</feature>
<accession>A0A917BLK2</accession>
<reference evidence="2" key="2">
    <citation type="submission" date="2020-09" db="EMBL/GenBank/DDBJ databases">
        <authorList>
            <person name="Sun Q."/>
            <person name="Zhou Y."/>
        </authorList>
    </citation>
    <scope>NUCLEOTIDE SEQUENCE</scope>
    <source>
        <strain evidence="2">CGMCC 1.16067</strain>
    </source>
</reference>
<evidence type="ECO:0000259" key="1">
    <source>
        <dbReference type="Pfam" id="PF00496"/>
    </source>
</evidence>
<dbReference type="GO" id="GO:0015833">
    <property type="term" value="P:peptide transport"/>
    <property type="evidence" value="ECO:0007669"/>
    <property type="project" value="TreeGrafter"/>
</dbReference>
<dbReference type="RefSeq" id="WP_188780110.1">
    <property type="nucleotide sequence ID" value="NZ_BMKQ01000001.1"/>
</dbReference>
<evidence type="ECO:0000313" key="3">
    <source>
        <dbReference type="Proteomes" id="UP000649179"/>
    </source>
</evidence>
<dbReference type="EMBL" id="BMKQ01000001">
    <property type="protein sequence ID" value="GGF50459.1"/>
    <property type="molecule type" value="Genomic_DNA"/>
</dbReference>
<dbReference type="Pfam" id="PF00496">
    <property type="entry name" value="SBP_bac_5"/>
    <property type="match status" value="1"/>
</dbReference>
<evidence type="ECO:0000313" key="2">
    <source>
        <dbReference type="EMBL" id="GGF50459.1"/>
    </source>
</evidence>
<sequence length="510" mass="56173">MTHRIALDRRTLLGTGAGGLAALALAGCGSGTTRTADRSFTAVFQGAGASETIDPQLAAATFIDESRTKHLYDGLFEIDSTMRPLPRLATTAEPDADGTRWRLSLRDARWHDGTAFTGEDVLGTLARILGKQEGAKPFNAASSLAGIDLRRSRVVEPRTVEIATTSPSFELPSLLASIGTAIVKRGRLGDKPVGTGPFRFRSFQPGRSLRMTRYEDHWDGAPWLEELSIVSAEPEARQSAVRSGQADFADNLTPTARRTLDGVSGIDTQARKNSGLLFFAMKTDRPPFDDVDVRRAMMLLIDREELVKVALEGAGEVSDDVFGRGYQYYADDLEPHRHDPDEGLRLLTRAGVRDLSFDLLAAPVANGFLEAATLVSRQLAEHGVRARVRVGSQDTYYTDALTQGQMTMGQSGPLPVPFHFSSRLLSTSEKNYTKWTDPEFDRLYDQAQGTRTEDGRAAVYHRMHEILHDRGGFIWWATTPWNTAFSTAYDNLPDGVPNAYDWARFDKVEA</sequence>
<dbReference type="SUPFAM" id="SSF53850">
    <property type="entry name" value="Periplasmic binding protein-like II"/>
    <property type="match status" value="1"/>
</dbReference>
<proteinExistence type="predicted"/>
<reference evidence="2" key="1">
    <citation type="journal article" date="2014" name="Int. J. Syst. Evol. Microbiol.">
        <title>Complete genome sequence of Corynebacterium casei LMG S-19264T (=DSM 44701T), isolated from a smear-ripened cheese.</title>
        <authorList>
            <consortium name="US DOE Joint Genome Institute (JGI-PGF)"/>
            <person name="Walter F."/>
            <person name="Albersmeier A."/>
            <person name="Kalinowski J."/>
            <person name="Ruckert C."/>
        </authorList>
    </citation>
    <scope>NUCLEOTIDE SEQUENCE</scope>
    <source>
        <strain evidence="2">CGMCC 1.16067</strain>
    </source>
</reference>
<dbReference type="InterPro" id="IPR000914">
    <property type="entry name" value="SBP_5_dom"/>
</dbReference>
<dbReference type="AlphaFoldDB" id="A0A917BLK2"/>
<dbReference type="Gene3D" id="3.10.105.10">
    <property type="entry name" value="Dipeptide-binding Protein, Domain 3"/>
    <property type="match status" value="1"/>
</dbReference>
<dbReference type="Gene3D" id="3.40.190.10">
    <property type="entry name" value="Periplasmic binding protein-like II"/>
    <property type="match status" value="1"/>
</dbReference>
<organism evidence="2 3">
    <name type="scientific">Marmoricola endophyticus</name>
    <dbReference type="NCBI Taxonomy" id="2040280"/>
    <lineage>
        <taxon>Bacteria</taxon>
        <taxon>Bacillati</taxon>
        <taxon>Actinomycetota</taxon>
        <taxon>Actinomycetes</taxon>
        <taxon>Propionibacteriales</taxon>
        <taxon>Nocardioidaceae</taxon>
        <taxon>Marmoricola</taxon>
    </lineage>
</organism>
<comment type="caution">
    <text evidence="2">The sequence shown here is derived from an EMBL/GenBank/DDBJ whole genome shotgun (WGS) entry which is preliminary data.</text>
</comment>
<protein>
    <submittedName>
        <fullName evidence="2">ABC transporter substrate-binding protein</fullName>
    </submittedName>
</protein>
<keyword evidence="3" id="KW-1185">Reference proteome</keyword>
<dbReference type="PROSITE" id="PS51257">
    <property type="entry name" value="PROKAR_LIPOPROTEIN"/>
    <property type="match status" value="1"/>
</dbReference>
<dbReference type="Proteomes" id="UP000649179">
    <property type="component" value="Unassembled WGS sequence"/>
</dbReference>
<dbReference type="PANTHER" id="PTHR30290">
    <property type="entry name" value="PERIPLASMIC BINDING COMPONENT OF ABC TRANSPORTER"/>
    <property type="match status" value="1"/>
</dbReference>
<gene>
    <name evidence="2" type="ORF">GCM10011519_25510</name>
</gene>
<dbReference type="GO" id="GO:1904680">
    <property type="term" value="F:peptide transmembrane transporter activity"/>
    <property type="evidence" value="ECO:0007669"/>
    <property type="project" value="TreeGrafter"/>
</dbReference>
<dbReference type="InterPro" id="IPR006311">
    <property type="entry name" value="TAT_signal"/>
</dbReference>
<dbReference type="PROSITE" id="PS51318">
    <property type="entry name" value="TAT"/>
    <property type="match status" value="1"/>
</dbReference>
<dbReference type="CDD" id="cd08503">
    <property type="entry name" value="PBP2_NikA_DppA_OppA_like_17"/>
    <property type="match status" value="1"/>
</dbReference>
<name>A0A917BLK2_9ACTN</name>
<dbReference type="InterPro" id="IPR039424">
    <property type="entry name" value="SBP_5"/>
</dbReference>